<proteinExistence type="predicted"/>
<name>A0A8D8GD28_CULPI</name>
<dbReference type="EMBL" id="HBUE01146277">
    <property type="protein sequence ID" value="CAG6503175.1"/>
    <property type="molecule type" value="Transcribed_RNA"/>
</dbReference>
<dbReference type="AlphaFoldDB" id="A0A8D8GD28"/>
<sequence>MSRSNQSHIYTPNKNKRKYQYKLPPTPTHFQISQPTPTQRHAVHHMRESSMLEICETSTQKHDFTDFYKLVDFHQSVLRLDCPIPDNEFNCTLFSPSKIVIKFPFIFCITRKK</sequence>
<protein>
    <submittedName>
        <fullName evidence="1">(northern house mosquito) hypothetical protein</fullName>
    </submittedName>
</protein>
<organism evidence="1">
    <name type="scientific">Culex pipiens</name>
    <name type="common">House mosquito</name>
    <dbReference type="NCBI Taxonomy" id="7175"/>
    <lineage>
        <taxon>Eukaryota</taxon>
        <taxon>Metazoa</taxon>
        <taxon>Ecdysozoa</taxon>
        <taxon>Arthropoda</taxon>
        <taxon>Hexapoda</taxon>
        <taxon>Insecta</taxon>
        <taxon>Pterygota</taxon>
        <taxon>Neoptera</taxon>
        <taxon>Endopterygota</taxon>
        <taxon>Diptera</taxon>
        <taxon>Nematocera</taxon>
        <taxon>Culicoidea</taxon>
        <taxon>Culicidae</taxon>
        <taxon>Culicinae</taxon>
        <taxon>Culicini</taxon>
        <taxon>Culex</taxon>
        <taxon>Culex</taxon>
    </lineage>
</organism>
<evidence type="ECO:0000313" key="1">
    <source>
        <dbReference type="EMBL" id="CAG6503175.1"/>
    </source>
</evidence>
<dbReference type="EMBL" id="HBUE01251185">
    <property type="protein sequence ID" value="CAG6554422.1"/>
    <property type="molecule type" value="Transcribed_RNA"/>
</dbReference>
<reference evidence="1" key="1">
    <citation type="submission" date="2021-05" db="EMBL/GenBank/DDBJ databases">
        <authorList>
            <person name="Alioto T."/>
            <person name="Alioto T."/>
            <person name="Gomez Garrido J."/>
        </authorList>
    </citation>
    <scope>NUCLEOTIDE SEQUENCE</scope>
</reference>
<accession>A0A8D8GD28</accession>